<keyword evidence="3" id="KW-1185">Reference proteome</keyword>
<keyword evidence="1" id="KW-0812">Transmembrane</keyword>
<gene>
    <name evidence="2" type="ORF">OPDIPICF_04841</name>
</gene>
<sequence length="210" mass="24341">MKEKFGFLQGVFFGVLFVSPIVIYASQFGLGVWRDHSKWAEMGSALSGIYSPLIALLAFFILIKQVRSQADMNKYQYDQSFVSEARKDIDFYVGRIDAHIDDVVSNERSAREVLKYFSALNESELRTEQCREYADRFISDNRKVYNLWVAIYPILEGLHVNKEFPYEHAYSSALIKISSVLSFQTCIGLEKVYYSSNSKVEKHYLIFWKG</sequence>
<keyword evidence="1" id="KW-1133">Transmembrane helix</keyword>
<evidence type="ECO:0000313" key="3">
    <source>
        <dbReference type="Proteomes" id="UP000441399"/>
    </source>
</evidence>
<accession>A0A5S9QPB8</accession>
<dbReference type="OrthoDB" id="346283at2"/>
<keyword evidence="1" id="KW-0472">Membrane</keyword>
<organism evidence="2 3">
    <name type="scientific">BD1-7 clade bacterium</name>
    <dbReference type="NCBI Taxonomy" id="2029982"/>
    <lineage>
        <taxon>Bacteria</taxon>
        <taxon>Pseudomonadati</taxon>
        <taxon>Pseudomonadota</taxon>
        <taxon>Gammaproteobacteria</taxon>
        <taxon>Cellvibrionales</taxon>
        <taxon>Spongiibacteraceae</taxon>
        <taxon>BD1-7 clade</taxon>
    </lineage>
</organism>
<feature type="transmembrane region" description="Helical" evidence="1">
    <location>
        <begin position="7"/>
        <end position="25"/>
    </location>
</feature>
<reference evidence="2 3" key="1">
    <citation type="submission" date="2019-11" db="EMBL/GenBank/DDBJ databases">
        <authorList>
            <person name="Holert J."/>
        </authorList>
    </citation>
    <scope>NUCLEOTIDE SEQUENCE [LARGE SCALE GENOMIC DNA]</scope>
    <source>
        <strain evidence="2">SB11_3</strain>
    </source>
</reference>
<feature type="transmembrane region" description="Helical" evidence="1">
    <location>
        <begin position="45"/>
        <end position="63"/>
    </location>
</feature>
<dbReference type="AlphaFoldDB" id="A0A5S9QPB8"/>
<name>A0A5S9QPB8_9GAMM</name>
<dbReference type="EMBL" id="CACSIO010000038">
    <property type="protein sequence ID" value="CAA0121071.1"/>
    <property type="molecule type" value="Genomic_DNA"/>
</dbReference>
<evidence type="ECO:0000256" key="1">
    <source>
        <dbReference type="SAM" id="Phobius"/>
    </source>
</evidence>
<protein>
    <submittedName>
        <fullName evidence="2">Uncharacterized protein</fullName>
    </submittedName>
</protein>
<proteinExistence type="predicted"/>
<evidence type="ECO:0000313" key="2">
    <source>
        <dbReference type="EMBL" id="CAA0121071.1"/>
    </source>
</evidence>
<dbReference type="Proteomes" id="UP000441399">
    <property type="component" value="Unassembled WGS sequence"/>
</dbReference>